<dbReference type="EMBL" id="LQRD01000069">
    <property type="protein sequence ID" value="KXT68657.1"/>
    <property type="molecule type" value="Genomic_DNA"/>
</dbReference>
<feature type="transmembrane region" description="Helical" evidence="2">
    <location>
        <begin position="122"/>
        <end position="140"/>
    </location>
</feature>
<feature type="transmembrane region" description="Helical" evidence="2">
    <location>
        <begin position="202"/>
        <end position="221"/>
    </location>
</feature>
<keyword evidence="2" id="KW-1133">Transmembrane helix</keyword>
<evidence type="ECO:0000313" key="7">
    <source>
        <dbReference type="Proteomes" id="UP000272213"/>
    </source>
</evidence>
<evidence type="ECO:0000256" key="2">
    <source>
        <dbReference type="SAM" id="Phobius"/>
    </source>
</evidence>
<evidence type="ECO:0000256" key="1">
    <source>
        <dbReference type="ARBA" id="ARBA00009067"/>
    </source>
</evidence>
<keyword evidence="5" id="KW-0645">Protease</keyword>
<dbReference type="PANTHER" id="PTHR36435">
    <property type="entry name" value="SLR1288 PROTEIN"/>
    <property type="match status" value="1"/>
</dbReference>
<accession>A0A0F2CSA1</accession>
<protein>
    <submittedName>
        <fullName evidence="5">CAAX amino terminal protease self-immunity</fullName>
    </submittedName>
</protein>
<dbReference type="GeneID" id="48422594"/>
<feature type="transmembrane region" description="Helical" evidence="2">
    <location>
        <begin position="37"/>
        <end position="58"/>
    </location>
</feature>
<dbReference type="PATRIC" id="fig|45634.10.peg.662"/>
<reference evidence="4 6" key="1">
    <citation type="submission" date="2016-01" db="EMBL/GenBank/DDBJ databases">
        <title>Highly variable Streptococcus oralis are common among viridans streptococci isolated from primates.</title>
        <authorList>
            <person name="Denapaite D."/>
            <person name="Rieger M."/>
            <person name="Koendgen S."/>
            <person name="Brueckner R."/>
            <person name="Ochigava I."/>
            <person name="Kappeler P."/>
            <person name="Maetz-Rensing K."/>
            <person name="Leendertz F."/>
            <person name="Hakenbeck R."/>
        </authorList>
    </citation>
    <scope>NUCLEOTIDE SEQUENCE [LARGE SCALE GENOMIC DNA]</scope>
    <source>
        <strain evidence="4 6">DD08</strain>
    </source>
</reference>
<keyword evidence="2" id="KW-0812">Transmembrane</keyword>
<keyword evidence="2" id="KW-0472">Membrane</keyword>
<dbReference type="STRING" id="45634.SCRDD08_01862"/>
<dbReference type="Proteomes" id="UP000272213">
    <property type="component" value="Unassembled WGS sequence"/>
</dbReference>
<sequence length="223" mass="24811">MKIFLQKVEYSLLALFLAVQTQVPFVLIQFYKGRDQSFSMGYTLLILMIYLLIIFYALRMAKKEGLLTLDFSFFNLKSVIWLVLSYLITFGVSIFAAIIMVLEGQLSGTTANQTALQNLFQSTPVVLLIVGAVFSAPILEEIIFRGLIPQKLFPKHELIGLIVGSILFGFFHGPTNIGSFVLYAGMGGVLALVVHQTKRLEMGILAHMLRNAIAILVMIISQS</sequence>
<dbReference type="GO" id="GO:0006508">
    <property type="term" value="P:proteolysis"/>
    <property type="evidence" value="ECO:0007669"/>
    <property type="project" value="UniProtKB-KW"/>
</dbReference>
<evidence type="ECO:0000313" key="5">
    <source>
        <dbReference type="EMBL" id="RSJ75743.1"/>
    </source>
</evidence>
<dbReference type="InterPro" id="IPR052710">
    <property type="entry name" value="CAAX_protease"/>
</dbReference>
<name>A0A0F2CSA1_STRCR</name>
<comment type="caution">
    <text evidence="4">The sequence shown here is derived from an EMBL/GenBank/DDBJ whole genome shotgun (WGS) entry which is preliminary data.</text>
</comment>
<dbReference type="GO" id="GO:0004175">
    <property type="term" value="F:endopeptidase activity"/>
    <property type="evidence" value="ECO:0007669"/>
    <property type="project" value="UniProtKB-ARBA"/>
</dbReference>
<feature type="domain" description="CAAX prenyl protease 2/Lysostaphin resistance protein A-like" evidence="3">
    <location>
        <begin position="125"/>
        <end position="213"/>
    </location>
</feature>
<reference evidence="5 7" key="2">
    <citation type="submission" date="2018-11" db="EMBL/GenBank/DDBJ databases">
        <title>Species Designations Belie Phenotypic and Genotypic Heterogeneity in Oral Streptococci.</title>
        <authorList>
            <person name="Velsko I."/>
        </authorList>
    </citation>
    <scope>NUCLEOTIDE SEQUENCE [LARGE SCALE GENOMIC DNA]</scope>
    <source>
        <strain evidence="5 7">BCA6</strain>
    </source>
</reference>
<evidence type="ECO:0000313" key="4">
    <source>
        <dbReference type="EMBL" id="KXT68657.1"/>
    </source>
</evidence>
<dbReference type="Proteomes" id="UP000070377">
    <property type="component" value="Unassembled WGS sequence"/>
</dbReference>
<organism evidence="4 6">
    <name type="scientific">Streptococcus cristatus</name>
    <dbReference type="NCBI Taxonomy" id="45634"/>
    <lineage>
        <taxon>Bacteria</taxon>
        <taxon>Bacillati</taxon>
        <taxon>Bacillota</taxon>
        <taxon>Bacilli</taxon>
        <taxon>Lactobacillales</taxon>
        <taxon>Streptococcaceae</taxon>
        <taxon>Streptococcus</taxon>
    </lineage>
</organism>
<dbReference type="AlphaFoldDB" id="A0A0F2CSA1"/>
<dbReference type="GO" id="GO:0080120">
    <property type="term" value="P:CAAX-box protein maturation"/>
    <property type="evidence" value="ECO:0007669"/>
    <property type="project" value="UniProtKB-ARBA"/>
</dbReference>
<gene>
    <name evidence="5" type="ORF">D8798_07920</name>
    <name evidence="4" type="ORF">SCRDD08_01862</name>
</gene>
<keyword evidence="5" id="KW-0378">Hydrolase</keyword>
<dbReference type="EMBL" id="RJPM01000007">
    <property type="protein sequence ID" value="RSJ75743.1"/>
    <property type="molecule type" value="Genomic_DNA"/>
</dbReference>
<feature type="transmembrane region" description="Helical" evidence="2">
    <location>
        <begin position="79"/>
        <end position="102"/>
    </location>
</feature>
<evidence type="ECO:0000259" key="3">
    <source>
        <dbReference type="Pfam" id="PF02517"/>
    </source>
</evidence>
<evidence type="ECO:0000313" key="6">
    <source>
        <dbReference type="Proteomes" id="UP000070377"/>
    </source>
</evidence>
<dbReference type="Pfam" id="PF02517">
    <property type="entry name" value="Rce1-like"/>
    <property type="match status" value="1"/>
</dbReference>
<dbReference type="InterPro" id="IPR003675">
    <property type="entry name" value="Rce1/LyrA-like_dom"/>
</dbReference>
<comment type="similarity">
    <text evidence="1">Belongs to the UPF0177 family.</text>
</comment>
<proteinExistence type="inferred from homology"/>
<dbReference type="OrthoDB" id="8607342at2"/>
<dbReference type="PANTHER" id="PTHR36435:SF1">
    <property type="entry name" value="CAAX AMINO TERMINAL PROTEASE FAMILY PROTEIN"/>
    <property type="match status" value="1"/>
</dbReference>
<dbReference type="RefSeq" id="WP_005591269.1">
    <property type="nucleotide sequence ID" value="NZ_CAUOMF010000004.1"/>
</dbReference>
<feature type="transmembrane region" description="Helical" evidence="2">
    <location>
        <begin position="12"/>
        <end position="31"/>
    </location>
</feature>